<dbReference type="Proteomes" id="UP000281553">
    <property type="component" value="Unassembled WGS sequence"/>
</dbReference>
<evidence type="ECO:0000313" key="3">
    <source>
        <dbReference type="Proteomes" id="UP000281553"/>
    </source>
</evidence>
<feature type="compositionally biased region" description="Basic and acidic residues" evidence="1">
    <location>
        <begin position="1"/>
        <end position="16"/>
    </location>
</feature>
<keyword evidence="3" id="KW-1185">Reference proteome</keyword>
<feature type="compositionally biased region" description="Polar residues" evidence="1">
    <location>
        <begin position="18"/>
        <end position="27"/>
    </location>
</feature>
<evidence type="ECO:0000313" key="2">
    <source>
        <dbReference type="EMBL" id="VDN38707.1"/>
    </source>
</evidence>
<reference evidence="2 3" key="1">
    <citation type="submission" date="2018-11" db="EMBL/GenBank/DDBJ databases">
        <authorList>
            <consortium name="Pathogen Informatics"/>
        </authorList>
    </citation>
    <scope>NUCLEOTIDE SEQUENCE [LARGE SCALE GENOMIC DNA]</scope>
</reference>
<dbReference type="AlphaFoldDB" id="A0A3P7NZD2"/>
<evidence type="ECO:0000256" key="1">
    <source>
        <dbReference type="SAM" id="MobiDB-lite"/>
    </source>
</evidence>
<proteinExistence type="predicted"/>
<protein>
    <submittedName>
        <fullName evidence="2">Uncharacterized protein</fullName>
    </submittedName>
</protein>
<dbReference type="OrthoDB" id="6277121at2759"/>
<organism evidence="2 3">
    <name type="scientific">Dibothriocephalus latus</name>
    <name type="common">Fish tapeworm</name>
    <name type="synonym">Diphyllobothrium latum</name>
    <dbReference type="NCBI Taxonomy" id="60516"/>
    <lineage>
        <taxon>Eukaryota</taxon>
        <taxon>Metazoa</taxon>
        <taxon>Spiralia</taxon>
        <taxon>Lophotrochozoa</taxon>
        <taxon>Platyhelminthes</taxon>
        <taxon>Cestoda</taxon>
        <taxon>Eucestoda</taxon>
        <taxon>Diphyllobothriidea</taxon>
        <taxon>Diphyllobothriidae</taxon>
        <taxon>Dibothriocephalus</taxon>
    </lineage>
</organism>
<sequence length="136" mass="15532">MRSNGHLDDLYEDRHGKNINNGVDTPSRNQAVLSQLDDDVYDLARSAGASSTQDVDALFTTLHSVLCDSTPSWILRSEFRHRRQRPMESVLQYQQALRLLDQRAYPGLTVETLVYLLLEKFVNGVSDTEVRKVLLR</sequence>
<name>A0A3P7NZD2_DIBLA</name>
<dbReference type="EMBL" id="UYRU01093734">
    <property type="protein sequence ID" value="VDN38707.1"/>
    <property type="molecule type" value="Genomic_DNA"/>
</dbReference>
<feature type="region of interest" description="Disordered" evidence="1">
    <location>
        <begin position="1"/>
        <end position="27"/>
    </location>
</feature>
<accession>A0A3P7NZD2</accession>
<gene>
    <name evidence="2" type="ORF">DILT_LOCUS17674</name>
</gene>